<feature type="region of interest" description="Disordered" evidence="6">
    <location>
        <begin position="69"/>
        <end position="98"/>
    </location>
</feature>
<gene>
    <name evidence="8" type="ORF">MFIFM68171_09132</name>
</gene>
<dbReference type="InterPro" id="IPR002885">
    <property type="entry name" value="PPR_rpt"/>
</dbReference>
<comment type="function">
    <text evidence="3">Regulates mitochondrial small subunit maturation by controlling 15S rRNA 5'-end processing. Localizes to the 5' precursor of the 15S rRNA in a position that is subsequently occupied by mS47 in the mature yeast mtSSU. Uses structure and sequence-specific RNA recognition, binding to a single-stranded region of the precursor and specifically recognizing bases -6 to -1. The exchange of Ccm1 for mS47 is coupled to the irreversible removal of precursor rRNA that is accompanied by conformational changes of the mitoribosomal proteins uS5m and mS26. These conformational changes signal completion of 5'-end rRNA processing through protection of the mature 5'-end of the 15S rRNA and stabilization of mS47. The removal of the 5' precursor together with the dissociation of Ccm1 may be catalyzed by the 5'-3' exoribonuclease Pet127. Involved in the specific removal of group I introns in mitochondrial encoded transcripts.</text>
</comment>
<comment type="similarity">
    <text evidence="1">Belongs to the CCM1 family.</text>
</comment>
<dbReference type="Pfam" id="PF23276">
    <property type="entry name" value="TPR_24"/>
    <property type="match status" value="1"/>
</dbReference>
<accession>A0ABQ0GMD7</accession>
<keyword evidence="2" id="KW-0677">Repeat</keyword>
<dbReference type="GeneID" id="98179874"/>
<comment type="caution">
    <text evidence="8">The sequence shown here is derived from an EMBL/GenBank/DDBJ whole genome shotgun (WGS) entry which is preliminary data.</text>
</comment>
<evidence type="ECO:0000259" key="7">
    <source>
        <dbReference type="Pfam" id="PF23276"/>
    </source>
</evidence>
<dbReference type="RefSeq" id="XP_070920652.1">
    <property type="nucleotide sequence ID" value="XM_071064551.1"/>
</dbReference>
<name>A0ABQ0GMD7_9PEZI</name>
<sequence>MASNRVMVDVLWRCLNPSIDAKSLAKAIKSPFPLARRVRTSRHPDLCRSRHGDQIRALHAAGSLLEAVAQQSSADAAKQQPVDPSSKPQSGPTPNTISELLESDAAPLSTLRRFTTPVLYETLRALRNHHGQGSKIRQLVEYLVAERGEQPNVFLYEALVTANWDTATGSAGELADVMKEMQTAGLKPSTGFYHSALRLLAIHPDYLTRNSILSDMEAQAMELRDEGKCSVALGLLRDTQVEMALEYLDQMCRDGVDVPDWLFSIFFYTLGRQGFLDETLQLLHQRLGSAEGSVASVPLAAWHFLLEEFSSALHYEGARFVWETMVQPGILNPSDGIALYVLNTASRHGDSALATQVIQLLSSRRVKLGVHHYEALLDCYVEVGELGSAFEVLHIMMEAGIQPDQASTRSIFLALKDSPELLHDALGILSESRKQHGVPISAVNVLLEALAQSGDMPKALDVYRQLGELCPSGPNQQTFVVLLQGAKDEATKDFLASEMQRVFIRLPHRMLDPEGQPFHR</sequence>
<dbReference type="Proteomes" id="UP001628179">
    <property type="component" value="Unassembled WGS sequence"/>
</dbReference>
<evidence type="ECO:0000256" key="1">
    <source>
        <dbReference type="ARBA" id="ARBA00006192"/>
    </source>
</evidence>
<evidence type="ECO:0000256" key="5">
    <source>
        <dbReference type="PROSITE-ProRule" id="PRU00708"/>
    </source>
</evidence>
<dbReference type="InterPro" id="IPR036396">
    <property type="entry name" value="Cyt_P450_sf"/>
</dbReference>
<dbReference type="PANTHER" id="PTHR47447:SF25">
    <property type="entry name" value="SAP DOMAIN-CONTAINING PROTEIN"/>
    <property type="match status" value="1"/>
</dbReference>
<organism evidence="8 9">
    <name type="scientific">Madurella fahalii</name>
    <dbReference type="NCBI Taxonomy" id="1157608"/>
    <lineage>
        <taxon>Eukaryota</taxon>
        <taxon>Fungi</taxon>
        <taxon>Dikarya</taxon>
        <taxon>Ascomycota</taxon>
        <taxon>Pezizomycotina</taxon>
        <taxon>Sordariomycetes</taxon>
        <taxon>Sordariomycetidae</taxon>
        <taxon>Sordariales</taxon>
        <taxon>Sordariales incertae sedis</taxon>
        <taxon>Madurella</taxon>
    </lineage>
</organism>
<evidence type="ECO:0000256" key="3">
    <source>
        <dbReference type="ARBA" id="ARBA00044493"/>
    </source>
</evidence>
<dbReference type="PANTHER" id="PTHR47447">
    <property type="entry name" value="OS03G0856100 PROTEIN"/>
    <property type="match status" value="1"/>
</dbReference>
<dbReference type="EMBL" id="BAAFSV010000005">
    <property type="protein sequence ID" value="GAB1318922.1"/>
    <property type="molecule type" value="Genomic_DNA"/>
</dbReference>
<dbReference type="SUPFAM" id="SSF48264">
    <property type="entry name" value="Cytochrome P450"/>
    <property type="match status" value="1"/>
</dbReference>
<protein>
    <recommendedName>
        <fullName evidence="7">Pentatricopeptide repeat-containing protein-mitochondrial domain-containing protein</fullName>
    </recommendedName>
</protein>
<keyword evidence="9" id="KW-1185">Reference proteome</keyword>
<feature type="domain" description="Pentatricopeptide repeat-containing protein-mitochondrial" evidence="7">
    <location>
        <begin position="335"/>
        <end position="465"/>
    </location>
</feature>
<dbReference type="PROSITE" id="PS51375">
    <property type="entry name" value="PPR"/>
    <property type="match status" value="1"/>
</dbReference>
<evidence type="ECO:0000256" key="6">
    <source>
        <dbReference type="SAM" id="MobiDB-lite"/>
    </source>
</evidence>
<dbReference type="Gene3D" id="1.25.40.10">
    <property type="entry name" value="Tetratricopeptide repeat domain"/>
    <property type="match status" value="2"/>
</dbReference>
<dbReference type="InterPro" id="IPR011990">
    <property type="entry name" value="TPR-like_helical_dom_sf"/>
</dbReference>
<feature type="compositionally biased region" description="Polar residues" evidence="6">
    <location>
        <begin position="82"/>
        <end position="98"/>
    </location>
</feature>
<proteinExistence type="inferred from homology"/>
<reference evidence="8 9" key="1">
    <citation type="submission" date="2024-09" db="EMBL/GenBank/DDBJ databases">
        <title>Itraconazole resistance in Madurella fahalii resulting from another homologue of gene encoding cytochrome P450 14-alpha sterol demethylase (CYP51).</title>
        <authorList>
            <person name="Yoshioka I."/>
            <person name="Fahal A.H."/>
            <person name="Kaneko S."/>
            <person name="Yaguchi T."/>
        </authorList>
    </citation>
    <scope>NUCLEOTIDE SEQUENCE [LARGE SCALE GENOMIC DNA]</scope>
    <source>
        <strain evidence="8 9">IFM 68171</strain>
    </source>
</reference>
<dbReference type="InterPro" id="IPR057027">
    <property type="entry name" value="TPR_mt"/>
</dbReference>
<evidence type="ECO:0000256" key="2">
    <source>
        <dbReference type="ARBA" id="ARBA00022737"/>
    </source>
</evidence>
<evidence type="ECO:0000256" key="4">
    <source>
        <dbReference type="ARBA" id="ARBA00044511"/>
    </source>
</evidence>
<evidence type="ECO:0000313" key="9">
    <source>
        <dbReference type="Proteomes" id="UP001628179"/>
    </source>
</evidence>
<comment type="subunit">
    <text evidence="4">Binds to mitochondrial small subunit 15S rRNA.</text>
</comment>
<feature type="repeat" description="PPR" evidence="5">
    <location>
        <begin position="369"/>
        <end position="403"/>
    </location>
</feature>
<evidence type="ECO:0000313" key="8">
    <source>
        <dbReference type="EMBL" id="GAB1318922.1"/>
    </source>
</evidence>
<feature type="compositionally biased region" description="Low complexity" evidence="6">
    <location>
        <begin position="69"/>
        <end position="80"/>
    </location>
</feature>
<dbReference type="NCBIfam" id="TIGR00756">
    <property type="entry name" value="PPR"/>
    <property type="match status" value="1"/>
</dbReference>